<evidence type="ECO:0000313" key="2">
    <source>
        <dbReference type="EMBL" id="TWB22780.1"/>
    </source>
</evidence>
<sequence length="84" mass="9366">MRQLSNTAKTTASAFGVEKPPVLRVWGDGFRSRKIADRTTAWLLAVPVSKKEIEYAAANGPAKLEKLFAERDTDIYNLNRLSVD</sequence>
<protein>
    <submittedName>
        <fullName evidence="2">Suppressor of fused protein SUFU</fullName>
    </submittedName>
</protein>
<dbReference type="Pfam" id="PF05076">
    <property type="entry name" value="SUFU"/>
    <property type="match status" value="1"/>
</dbReference>
<proteinExistence type="predicted"/>
<evidence type="ECO:0000313" key="3">
    <source>
        <dbReference type="Proteomes" id="UP000319859"/>
    </source>
</evidence>
<dbReference type="EMBL" id="VITN01000003">
    <property type="protein sequence ID" value="TWB22780.1"/>
    <property type="molecule type" value="Genomic_DNA"/>
</dbReference>
<comment type="caution">
    <text evidence="2">The sequence shown here is derived from an EMBL/GenBank/DDBJ whole genome shotgun (WGS) entry which is preliminary data.</text>
</comment>
<feature type="domain" description="Suppressor of fused-like" evidence="1">
    <location>
        <begin position="9"/>
        <end position="80"/>
    </location>
</feature>
<name>A0A560FMI9_9PROT</name>
<accession>A0A560FMI9</accession>
<dbReference type="OrthoDB" id="8479146at2"/>
<reference evidence="2 3" key="1">
    <citation type="submission" date="2019-06" db="EMBL/GenBank/DDBJ databases">
        <title>Genomic Encyclopedia of Type Strains, Phase IV (KMG-V): Genome sequencing to study the core and pangenomes of soil and plant-associated prokaryotes.</title>
        <authorList>
            <person name="Whitman W."/>
        </authorList>
    </citation>
    <scope>NUCLEOTIDE SEQUENCE [LARGE SCALE GENOMIC DNA]</scope>
    <source>
        <strain evidence="2 3">BR 11880</strain>
    </source>
</reference>
<dbReference type="AlphaFoldDB" id="A0A560FMI9"/>
<evidence type="ECO:0000259" key="1">
    <source>
        <dbReference type="Pfam" id="PF05076"/>
    </source>
</evidence>
<organism evidence="2 3">
    <name type="scientific">Nitrospirillum amazonense</name>
    <dbReference type="NCBI Taxonomy" id="28077"/>
    <lineage>
        <taxon>Bacteria</taxon>
        <taxon>Pseudomonadati</taxon>
        <taxon>Pseudomonadota</taxon>
        <taxon>Alphaproteobacteria</taxon>
        <taxon>Rhodospirillales</taxon>
        <taxon>Azospirillaceae</taxon>
        <taxon>Nitrospirillum</taxon>
    </lineage>
</organism>
<dbReference type="InterPro" id="IPR020941">
    <property type="entry name" value="SUFU-like_domain"/>
</dbReference>
<gene>
    <name evidence="2" type="ORF">FBZ89_103410</name>
</gene>
<dbReference type="Proteomes" id="UP000319859">
    <property type="component" value="Unassembled WGS sequence"/>
</dbReference>